<dbReference type="InterPro" id="IPR013189">
    <property type="entry name" value="Glyco_hydro_32_C"/>
</dbReference>
<comment type="similarity">
    <text evidence="1 4">Belongs to the glycosyl hydrolase 32 family.</text>
</comment>
<dbReference type="AlphaFoldDB" id="A0A1I2SXL1"/>
<dbReference type="InterPro" id="IPR018053">
    <property type="entry name" value="Glyco_hydro_32_AS"/>
</dbReference>
<dbReference type="PROSITE" id="PS00609">
    <property type="entry name" value="GLYCOSYL_HYDROL_F32"/>
    <property type="match status" value="1"/>
</dbReference>
<dbReference type="InterPro" id="IPR013320">
    <property type="entry name" value="ConA-like_dom_sf"/>
</dbReference>
<evidence type="ECO:0000259" key="5">
    <source>
        <dbReference type="Pfam" id="PF00251"/>
    </source>
</evidence>
<dbReference type="Pfam" id="PF08244">
    <property type="entry name" value="Glyco_hydro_32C"/>
    <property type="match status" value="1"/>
</dbReference>
<dbReference type="SUPFAM" id="SSF75005">
    <property type="entry name" value="Arabinanase/levansucrase/invertase"/>
    <property type="match status" value="1"/>
</dbReference>
<dbReference type="Gene3D" id="2.115.10.20">
    <property type="entry name" value="Glycosyl hydrolase domain, family 43"/>
    <property type="match status" value="1"/>
</dbReference>
<evidence type="ECO:0000259" key="6">
    <source>
        <dbReference type="Pfam" id="PF08244"/>
    </source>
</evidence>
<dbReference type="InterPro" id="IPR001362">
    <property type="entry name" value="Glyco_hydro_32"/>
</dbReference>
<dbReference type="GO" id="GO:0005737">
    <property type="term" value="C:cytoplasm"/>
    <property type="evidence" value="ECO:0007669"/>
    <property type="project" value="TreeGrafter"/>
</dbReference>
<accession>A0A1I2SXL1</accession>
<evidence type="ECO:0000256" key="3">
    <source>
        <dbReference type="ARBA" id="ARBA00023295"/>
    </source>
</evidence>
<dbReference type="Pfam" id="PF00251">
    <property type="entry name" value="Glyco_hydro_32N"/>
    <property type="match status" value="1"/>
</dbReference>
<feature type="domain" description="Glycosyl hydrolase family 32 C-terminal" evidence="6">
    <location>
        <begin position="386"/>
        <end position="483"/>
    </location>
</feature>
<dbReference type="SUPFAM" id="SSF49899">
    <property type="entry name" value="Concanavalin A-like lectins/glucanases"/>
    <property type="match status" value="1"/>
</dbReference>
<dbReference type="InterPro" id="IPR023296">
    <property type="entry name" value="Glyco_hydro_beta-prop_sf"/>
</dbReference>
<keyword evidence="2 4" id="KW-0378">Hydrolase</keyword>
<dbReference type="PANTHER" id="PTHR42800">
    <property type="entry name" value="EXOINULINASE INUD (AFU_ORTHOLOGUE AFUA_5G00480)"/>
    <property type="match status" value="1"/>
</dbReference>
<name>A0A1I2SXL1_9BACT</name>
<dbReference type="PANTHER" id="PTHR42800:SF1">
    <property type="entry name" value="EXOINULINASE INUD (AFU_ORTHOLOGUE AFUA_5G00480)"/>
    <property type="match status" value="1"/>
</dbReference>
<dbReference type="GO" id="GO:0004575">
    <property type="term" value="F:sucrose alpha-glucosidase activity"/>
    <property type="evidence" value="ECO:0007669"/>
    <property type="project" value="TreeGrafter"/>
</dbReference>
<evidence type="ECO:0000313" key="7">
    <source>
        <dbReference type="EMBL" id="SFG57320.1"/>
    </source>
</evidence>
<dbReference type="OrthoDB" id="9759709at2"/>
<keyword evidence="8" id="KW-1185">Reference proteome</keyword>
<dbReference type="Proteomes" id="UP000199642">
    <property type="component" value="Unassembled WGS sequence"/>
</dbReference>
<dbReference type="SMART" id="SM00640">
    <property type="entry name" value="Glyco_32"/>
    <property type="match status" value="1"/>
</dbReference>
<keyword evidence="3 4" id="KW-0326">Glycosidase</keyword>
<proteinExistence type="inferred from homology"/>
<reference evidence="8" key="1">
    <citation type="submission" date="2016-10" db="EMBL/GenBank/DDBJ databases">
        <authorList>
            <person name="Varghese N."/>
            <person name="Submissions S."/>
        </authorList>
    </citation>
    <scope>NUCLEOTIDE SEQUENCE [LARGE SCALE GENOMIC DNA]</scope>
    <source>
        <strain evidence="8">DSM 19315</strain>
    </source>
</reference>
<dbReference type="Gene3D" id="2.60.120.560">
    <property type="entry name" value="Exo-inulinase, domain 1"/>
    <property type="match status" value="1"/>
</dbReference>
<dbReference type="CDD" id="cd18622">
    <property type="entry name" value="GH32_Inu-like"/>
    <property type="match status" value="1"/>
</dbReference>
<feature type="domain" description="Glycosyl hydrolase family 32 N-terminal" evidence="5">
    <location>
        <begin position="41"/>
        <end position="346"/>
    </location>
</feature>
<evidence type="ECO:0000313" key="8">
    <source>
        <dbReference type="Proteomes" id="UP000199642"/>
    </source>
</evidence>
<dbReference type="STRING" id="435880.SAMN04487988_105112"/>
<gene>
    <name evidence="7" type="ORF">SAMN04487988_105112</name>
</gene>
<sequence>MRMNFRRSTIIMIFIAWVLSFDTMAQVKEGIYNEKFRPQIHFSPPSKWMNDPNGLVYLDGEYHLFYQYNPNGNTWGPMHWGHAISKDLVYWQHLPIALYPDEHGMIFSGSAVYDENNTSGLGTAENPPLVAIFTYHDSEAKKSGEEDVQSQGIAFSTRGRSWTKFSQNPVLSNSGRPDFRDPKVIWVNNKWVMSIAVKDKIQFFSSPNLINWTFESDFNPEWANYEGVWKCPDLFPLTLPSGEEKWILLVSVISGGPQKGSATQYFIGDFDGKTFTTDLSQIRWLDYGADNYAGVTWSNIPDADGRRIFIGWMSNWYYAQKTPTSPWRSAMTLPRELKLIGTDKKFALKSSPIDELNKLRKTSQYKYGSVISLEEPLVELELVPELNDFSISFSNIKGEIVTLNKSGDDLSFDRSNSGKVDFQNGFGAVHHVALEGLDIYQVQIFLDNSSQEIFINGGQVTLTNLLFPNESYDKVTLQGFKDKFTLHYLSSIW</sequence>
<dbReference type="EMBL" id="FOPC01000005">
    <property type="protein sequence ID" value="SFG57320.1"/>
    <property type="molecule type" value="Genomic_DNA"/>
</dbReference>
<dbReference type="InterPro" id="IPR013148">
    <property type="entry name" value="Glyco_hydro_32_N"/>
</dbReference>
<organism evidence="7 8">
    <name type="scientific">Algoriphagus hitonicola</name>
    <dbReference type="NCBI Taxonomy" id="435880"/>
    <lineage>
        <taxon>Bacteria</taxon>
        <taxon>Pseudomonadati</taxon>
        <taxon>Bacteroidota</taxon>
        <taxon>Cytophagia</taxon>
        <taxon>Cytophagales</taxon>
        <taxon>Cyclobacteriaceae</taxon>
        <taxon>Algoriphagus</taxon>
    </lineage>
</organism>
<protein>
    <submittedName>
        <fullName evidence="7">Fructan beta-fructosidase</fullName>
    </submittedName>
</protein>
<dbReference type="GO" id="GO:0005987">
    <property type="term" value="P:sucrose catabolic process"/>
    <property type="evidence" value="ECO:0007669"/>
    <property type="project" value="TreeGrafter"/>
</dbReference>
<evidence type="ECO:0000256" key="4">
    <source>
        <dbReference type="RuleBase" id="RU362110"/>
    </source>
</evidence>
<evidence type="ECO:0000256" key="2">
    <source>
        <dbReference type="ARBA" id="ARBA00022801"/>
    </source>
</evidence>
<evidence type="ECO:0000256" key="1">
    <source>
        <dbReference type="ARBA" id="ARBA00009902"/>
    </source>
</evidence>